<dbReference type="InterPro" id="IPR005171">
    <property type="entry name" value="Cyt_c_oxidase_su4_prok"/>
</dbReference>
<protein>
    <recommendedName>
        <fullName evidence="4">Cytochrome bo(3) ubiquinol oxidase subunit 4</fullName>
    </recommendedName>
    <alternativeName>
        <fullName evidence="16">Cytochrome o ubiquinol oxidase subunit 4</fullName>
    </alternativeName>
    <alternativeName>
        <fullName evidence="13">Oxidase bo(3) subunit 4</fullName>
    </alternativeName>
    <alternativeName>
        <fullName evidence="14">Ubiquinol oxidase polypeptide IV</fullName>
    </alternativeName>
    <alternativeName>
        <fullName evidence="15">Ubiquinol oxidase subunit 4</fullName>
    </alternativeName>
</protein>
<evidence type="ECO:0000256" key="13">
    <source>
        <dbReference type="ARBA" id="ARBA00030071"/>
    </source>
</evidence>
<evidence type="ECO:0000256" key="11">
    <source>
        <dbReference type="ARBA" id="ARBA00023136"/>
    </source>
</evidence>
<dbReference type="PANTHER" id="PTHR36835">
    <property type="entry name" value="CYTOCHROME BO(3) UBIQUINOL OXIDASE SUBUNIT 4"/>
    <property type="match status" value="1"/>
</dbReference>
<dbReference type="Proteomes" id="UP000451565">
    <property type="component" value="Unassembled WGS sequence"/>
</dbReference>
<keyword evidence="10" id="KW-0560">Oxidoreductase</keyword>
<evidence type="ECO:0000256" key="1">
    <source>
        <dbReference type="ARBA" id="ARBA00004651"/>
    </source>
</evidence>
<evidence type="ECO:0000256" key="12">
    <source>
        <dbReference type="ARBA" id="ARBA00025694"/>
    </source>
</evidence>
<dbReference type="EMBL" id="WINI01000001">
    <property type="protein sequence ID" value="MQQ99302.1"/>
    <property type="molecule type" value="Genomic_DNA"/>
</dbReference>
<dbReference type="GO" id="GO:0009319">
    <property type="term" value="C:cytochrome o ubiquinol oxidase complex"/>
    <property type="evidence" value="ECO:0007669"/>
    <property type="project" value="TreeGrafter"/>
</dbReference>
<evidence type="ECO:0000256" key="4">
    <source>
        <dbReference type="ARBA" id="ARBA00014689"/>
    </source>
</evidence>
<evidence type="ECO:0000256" key="15">
    <source>
        <dbReference type="ARBA" id="ARBA00031887"/>
    </source>
</evidence>
<dbReference type="InterPro" id="IPR014210">
    <property type="entry name" value="Cyt_o_ubiqinol_oxidase_su4"/>
</dbReference>
<keyword evidence="5" id="KW-0813">Transport</keyword>
<feature type="region of interest" description="Disordered" evidence="17">
    <location>
        <begin position="1"/>
        <end position="20"/>
    </location>
</feature>
<sequence>MSAHQEHGHHDGHDDHGHSDAGHGSLKTYVTGFILAAILTIIPFWLVMGKVFDKSSTTGMVLLGLAAIQIIVHMVYFLHMNTKSEGGWNMLALIFTIMVVVIMLSGSLWVMYHLNRNMMPGMVHDLQEETVPNSMSESMHEMNMNKQ</sequence>
<evidence type="ECO:0000256" key="14">
    <source>
        <dbReference type="ARBA" id="ARBA00030211"/>
    </source>
</evidence>
<dbReference type="RefSeq" id="WP_153232900.1">
    <property type="nucleotide sequence ID" value="NZ_WINI01000001.1"/>
</dbReference>
<dbReference type="AlphaFoldDB" id="A0A843YP22"/>
<comment type="caution">
    <text evidence="19">The sequence shown here is derived from an EMBL/GenBank/DDBJ whole genome shotgun (WGS) entry which is preliminary data.</text>
</comment>
<comment type="subcellular location">
    <subcellularLocation>
        <location evidence="1">Cell membrane</location>
        <topology evidence="1">Multi-pass membrane protein</topology>
    </subcellularLocation>
</comment>
<gene>
    <name evidence="19" type="primary">cyoD</name>
    <name evidence="19" type="ORF">GEV47_01200</name>
</gene>
<organism evidence="19 20">
    <name type="scientific">Glaciimonas soli</name>
    <dbReference type="NCBI Taxonomy" id="2590999"/>
    <lineage>
        <taxon>Bacteria</taxon>
        <taxon>Pseudomonadati</taxon>
        <taxon>Pseudomonadota</taxon>
        <taxon>Betaproteobacteria</taxon>
        <taxon>Burkholderiales</taxon>
        <taxon>Oxalobacteraceae</taxon>
        <taxon>Glaciimonas</taxon>
    </lineage>
</organism>
<keyword evidence="7 18" id="KW-0812">Transmembrane</keyword>
<accession>A0A843YP22</accession>
<dbReference type="GO" id="GO:0019646">
    <property type="term" value="P:aerobic electron transport chain"/>
    <property type="evidence" value="ECO:0007669"/>
    <property type="project" value="TreeGrafter"/>
</dbReference>
<comment type="function">
    <text evidence="12">Cytochrome bo(3) ubiquinol terminal oxidase is the component of the aerobic respiratory chain of E.coli that predominates when cells are grown at high aeration. Has proton pump activity across the membrane in addition to electron transfer, pumping 2 protons/electron.</text>
</comment>
<keyword evidence="11 18" id="KW-0472">Membrane</keyword>
<dbReference type="InterPro" id="IPR050968">
    <property type="entry name" value="Cytochrome_c_oxidase_bac_sub4"/>
</dbReference>
<dbReference type="NCBIfam" id="TIGR02847">
    <property type="entry name" value="CyoD"/>
    <property type="match status" value="1"/>
</dbReference>
<evidence type="ECO:0000256" key="18">
    <source>
        <dbReference type="SAM" id="Phobius"/>
    </source>
</evidence>
<name>A0A843YP22_9BURK</name>
<evidence type="ECO:0000256" key="2">
    <source>
        <dbReference type="ARBA" id="ARBA00008079"/>
    </source>
</evidence>
<dbReference type="GO" id="GO:0009486">
    <property type="term" value="F:cytochrome bo3 ubiquinol oxidase activity"/>
    <property type="evidence" value="ECO:0007669"/>
    <property type="project" value="InterPro"/>
</dbReference>
<keyword evidence="9 18" id="KW-1133">Transmembrane helix</keyword>
<comment type="subunit">
    <text evidence="3">Heterooctamer of two A chains, two B chains, two C chains and two D chains.</text>
</comment>
<evidence type="ECO:0000256" key="5">
    <source>
        <dbReference type="ARBA" id="ARBA00022448"/>
    </source>
</evidence>
<evidence type="ECO:0000256" key="10">
    <source>
        <dbReference type="ARBA" id="ARBA00023002"/>
    </source>
</evidence>
<evidence type="ECO:0000256" key="3">
    <source>
        <dbReference type="ARBA" id="ARBA00011700"/>
    </source>
</evidence>
<keyword evidence="6" id="KW-1003">Cell membrane</keyword>
<evidence type="ECO:0000256" key="6">
    <source>
        <dbReference type="ARBA" id="ARBA00022475"/>
    </source>
</evidence>
<dbReference type="GO" id="GO:0005886">
    <property type="term" value="C:plasma membrane"/>
    <property type="evidence" value="ECO:0007669"/>
    <property type="project" value="UniProtKB-SubCell"/>
</dbReference>
<evidence type="ECO:0000256" key="17">
    <source>
        <dbReference type="SAM" id="MobiDB-lite"/>
    </source>
</evidence>
<dbReference type="OrthoDB" id="2375888at2"/>
<evidence type="ECO:0000256" key="9">
    <source>
        <dbReference type="ARBA" id="ARBA00022989"/>
    </source>
</evidence>
<keyword evidence="8" id="KW-0249">Electron transport</keyword>
<evidence type="ECO:0000313" key="19">
    <source>
        <dbReference type="EMBL" id="MQQ99302.1"/>
    </source>
</evidence>
<evidence type="ECO:0000313" key="20">
    <source>
        <dbReference type="Proteomes" id="UP000451565"/>
    </source>
</evidence>
<feature type="transmembrane region" description="Helical" evidence="18">
    <location>
        <begin position="60"/>
        <end position="78"/>
    </location>
</feature>
<evidence type="ECO:0000256" key="7">
    <source>
        <dbReference type="ARBA" id="ARBA00022692"/>
    </source>
</evidence>
<dbReference type="GO" id="GO:0015990">
    <property type="term" value="P:electron transport coupled proton transport"/>
    <property type="evidence" value="ECO:0007669"/>
    <property type="project" value="InterPro"/>
</dbReference>
<comment type="similarity">
    <text evidence="2">Belongs to the cytochrome c oxidase bacterial subunit 4 family.</text>
</comment>
<dbReference type="PANTHER" id="PTHR36835:SF1">
    <property type="entry name" value="CYTOCHROME BO(3) UBIQUINOL OXIDASE SUBUNIT 4"/>
    <property type="match status" value="1"/>
</dbReference>
<evidence type="ECO:0000256" key="8">
    <source>
        <dbReference type="ARBA" id="ARBA00022982"/>
    </source>
</evidence>
<reference evidence="19 20" key="1">
    <citation type="submission" date="2019-10" db="EMBL/GenBank/DDBJ databases">
        <title>Glaciimonas soli sp. nov., a psychrophilic bacterium isolated from the forest soil of a high elevation mountain in Taiwan.</title>
        <authorList>
            <person name="Wang L.-T."/>
            <person name="Shieh W.Y."/>
        </authorList>
    </citation>
    <scope>NUCLEOTIDE SEQUENCE [LARGE SCALE GENOMIC DNA]</scope>
    <source>
        <strain evidence="19 20">GS1</strain>
    </source>
</reference>
<feature type="transmembrane region" description="Helical" evidence="18">
    <location>
        <begin position="29"/>
        <end position="48"/>
    </location>
</feature>
<feature type="transmembrane region" description="Helical" evidence="18">
    <location>
        <begin position="90"/>
        <end position="112"/>
    </location>
</feature>
<evidence type="ECO:0000256" key="16">
    <source>
        <dbReference type="ARBA" id="ARBA00032185"/>
    </source>
</evidence>
<proteinExistence type="inferred from homology"/>
<keyword evidence="20" id="KW-1185">Reference proteome</keyword>
<dbReference type="GO" id="GO:0015078">
    <property type="term" value="F:proton transmembrane transporter activity"/>
    <property type="evidence" value="ECO:0007669"/>
    <property type="project" value="TreeGrafter"/>
</dbReference>
<dbReference type="Pfam" id="PF03626">
    <property type="entry name" value="COX4_pro"/>
    <property type="match status" value="1"/>
</dbReference>